<sequence>MGSAADPEAVASATLPAHGGARPDRPGALVATGRRIGMRSPITRREVLVAALGTGAAAVLPRTASASAAAAAATAGGTGPGGVTAAGHAADEALSWLQTTYDLVLGENLSPPAAARTYAHTAIAMYEAAVRGMPGHRSLGGQLRDLTAPAPQPLAALIDWPAAAVASAAAVLRRVLPFAGVGTRTLLDTAEAAVLGRRRAAGVPQRALDASVAHGRSVAGHLAGWIASDGHAGTVGRPYTAPASEPWHWVSTPPNFRPAIEPHWAEVRPMVLTSADEVEPEPPLPFSTEPGSDFHEQAVAVHRQSVANTAEHRAIARFWTDNPGSFTPPPGTPTGLPSGHWMLIAGQALALRGARLDVALDTLAVTGIALHEAFLNCWTWKYRYHLLRPVTYVNRYLDAGWSSLVNSPQFPEHTSGHSVASPAAAAVLTDRLGTFAFTDHSHDVRGHVPRTFASFHDAAQEAARSRLYGGIHFPHAIEAGLAQGEQVGALVLQRVRTRR</sequence>
<evidence type="ECO:0000256" key="1">
    <source>
        <dbReference type="SAM" id="MobiDB-lite"/>
    </source>
</evidence>
<accession>A0A1G9YP45</accession>
<dbReference type="InterPro" id="IPR006311">
    <property type="entry name" value="TAT_signal"/>
</dbReference>
<name>A0A1G9YP45_9ACTN</name>
<dbReference type="CDD" id="cd03398">
    <property type="entry name" value="PAP2_haloperoxidase"/>
    <property type="match status" value="1"/>
</dbReference>
<dbReference type="Pfam" id="PF01569">
    <property type="entry name" value="PAP2"/>
    <property type="match status" value="1"/>
</dbReference>
<dbReference type="Proteomes" id="UP000198680">
    <property type="component" value="Unassembled WGS sequence"/>
</dbReference>
<evidence type="ECO:0000313" key="4">
    <source>
        <dbReference type="Proteomes" id="UP000198680"/>
    </source>
</evidence>
<gene>
    <name evidence="3" type="ORF">SAMN05660642_04065</name>
</gene>
<feature type="domain" description="Phosphatidic acid phosphatase type 2/haloperoxidase" evidence="2">
    <location>
        <begin position="368"/>
        <end position="498"/>
    </location>
</feature>
<dbReference type="PROSITE" id="PS51318">
    <property type="entry name" value="TAT"/>
    <property type="match status" value="1"/>
</dbReference>
<dbReference type="SUPFAM" id="SSF48317">
    <property type="entry name" value="Acid phosphatase/Vanadium-dependent haloperoxidase"/>
    <property type="match status" value="1"/>
</dbReference>
<dbReference type="AlphaFoldDB" id="A0A1G9YP45"/>
<dbReference type="PANTHER" id="PTHR34599:SF1">
    <property type="entry name" value="PHOSPHATIDIC ACID PHOSPHATASE TYPE 2_HALOPEROXIDASE DOMAIN-CONTAINING PROTEIN"/>
    <property type="match status" value="1"/>
</dbReference>
<dbReference type="EMBL" id="FNHE01000012">
    <property type="protein sequence ID" value="SDN10979.1"/>
    <property type="molecule type" value="Genomic_DNA"/>
</dbReference>
<keyword evidence="4" id="KW-1185">Reference proteome</keyword>
<dbReference type="Gene3D" id="1.10.606.20">
    <property type="match status" value="1"/>
</dbReference>
<protein>
    <submittedName>
        <fullName evidence="3">PAP2 superfamily protein</fullName>
    </submittedName>
</protein>
<dbReference type="PANTHER" id="PTHR34599">
    <property type="entry name" value="PEROXIDASE-RELATED"/>
    <property type="match status" value="1"/>
</dbReference>
<proteinExistence type="predicted"/>
<dbReference type="InterPro" id="IPR000326">
    <property type="entry name" value="PAP2/HPO"/>
</dbReference>
<evidence type="ECO:0000313" key="3">
    <source>
        <dbReference type="EMBL" id="SDN10979.1"/>
    </source>
</evidence>
<dbReference type="STRING" id="1137991.SAMN05660642_04065"/>
<feature type="region of interest" description="Disordered" evidence="1">
    <location>
        <begin position="1"/>
        <end position="28"/>
    </location>
</feature>
<dbReference type="InterPro" id="IPR036938">
    <property type="entry name" value="PAP2/HPO_sf"/>
</dbReference>
<organism evidence="3 4">
    <name type="scientific">Geodermatophilus siccatus</name>
    <dbReference type="NCBI Taxonomy" id="1137991"/>
    <lineage>
        <taxon>Bacteria</taxon>
        <taxon>Bacillati</taxon>
        <taxon>Actinomycetota</taxon>
        <taxon>Actinomycetes</taxon>
        <taxon>Geodermatophilales</taxon>
        <taxon>Geodermatophilaceae</taxon>
        <taxon>Geodermatophilus</taxon>
    </lineage>
</organism>
<evidence type="ECO:0000259" key="2">
    <source>
        <dbReference type="Pfam" id="PF01569"/>
    </source>
</evidence>
<dbReference type="InterPro" id="IPR052559">
    <property type="entry name" value="V-haloperoxidase"/>
</dbReference>
<reference evidence="4" key="1">
    <citation type="submission" date="2016-10" db="EMBL/GenBank/DDBJ databases">
        <authorList>
            <person name="Varghese N."/>
            <person name="Submissions S."/>
        </authorList>
    </citation>
    <scope>NUCLEOTIDE SEQUENCE [LARGE SCALE GENOMIC DNA]</scope>
    <source>
        <strain evidence="4">DSM 45419</strain>
    </source>
</reference>